<feature type="region of interest" description="Disordered" evidence="5">
    <location>
        <begin position="556"/>
        <end position="597"/>
    </location>
</feature>
<dbReference type="Pfam" id="PF00642">
    <property type="entry name" value="zf-CCCH"/>
    <property type="match status" value="1"/>
</dbReference>
<feature type="region of interest" description="Disordered" evidence="5">
    <location>
        <begin position="1"/>
        <end position="21"/>
    </location>
</feature>
<dbReference type="OrthoDB" id="1928519at2759"/>
<evidence type="ECO:0000256" key="4">
    <source>
        <dbReference type="PROSITE-ProRule" id="PRU00723"/>
    </source>
</evidence>
<feature type="region of interest" description="Disordered" evidence="5">
    <location>
        <begin position="743"/>
        <end position="853"/>
    </location>
</feature>
<feature type="domain" description="C3H1-type" evidence="6">
    <location>
        <begin position="512"/>
        <end position="535"/>
    </location>
</feature>
<feature type="compositionally biased region" description="Polar residues" evidence="5">
    <location>
        <begin position="820"/>
        <end position="836"/>
    </location>
</feature>
<dbReference type="GO" id="GO:0008270">
    <property type="term" value="F:zinc ion binding"/>
    <property type="evidence" value="ECO:0007669"/>
    <property type="project" value="UniProtKB-KW"/>
</dbReference>
<evidence type="ECO:0000313" key="8">
    <source>
        <dbReference type="Proteomes" id="UP001140560"/>
    </source>
</evidence>
<keyword evidence="8" id="KW-1185">Reference proteome</keyword>
<dbReference type="Gene3D" id="4.10.1000.10">
    <property type="entry name" value="Zinc finger, CCCH-type"/>
    <property type="match status" value="1"/>
</dbReference>
<dbReference type="EMBL" id="JAPEUY010000001">
    <property type="protein sequence ID" value="KAJ4377750.1"/>
    <property type="molecule type" value="Genomic_DNA"/>
</dbReference>
<comment type="caution">
    <text evidence="7">The sequence shown here is derived from an EMBL/GenBank/DDBJ whole genome shotgun (WGS) entry which is preliminary data.</text>
</comment>
<reference evidence="7" key="1">
    <citation type="submission" date="2022-10" db="EMBL/GenBank/DDBJ databases">
        <title>Tapping the CABI collections for fungal endophytes: first genome assemblies for Collariella, Neodidymelliopsis, Ascochyta clinopodiicola, Didymella pomorum, Didymosphaeria variabile, Neocosmospora piperis and Neocucurbitaria cava.</title>
        <authorList>
            <person name="Hill R."/>
        </authorList>
    </citation>
    <scope>NUCLEOTIDE SEQUENCE</scope>
    <source>
        <strain evidence="7">IMI 356814</strain>
    </source>
</reference>
<evidence type="ECO:0000256" key="3">
    <source>
        <dbReference type="ARBA" id="ARBA00022833"/>
    </source>
</evidence>
<gene>
    <name evidence="7" type="ORF">N0V83_000580</name>
</gene>
<evidence type="ECO:0000313" key="7">
    <source>
        <dbReference type="EMBL" id="KAJ4377750.1"/>
    </source>
</evidence>
<feature type="region of interest" description="Disordered" evidence="5">
    <location>
        <begin position="341"/>
        <end position="365"/>
    </location>
</feature>
<feature type="region of interest" description="Disordered" evidence="5">
    <location>
        <begin position="718"/>
        <end position="737"/>
    </location>
</feature>
<feature type="compositionally biased region" description="Low complexity" evidence="5">
    <location>
        <begin position="718"/>
        <end position="735"/>
    </location>
</feature>
<dbReference type="InterPro" id="IPR000571">
    <property type="entry name" value="Znf_CCCH"/>
</dbReference>
<feature type="domain" description="C3H1-type" evidence="6">
    <location>
        <begin position="480"/>
        <end position="509"/>
    </location>
</feature>
<dbReference type="InterPro" id="IPR036855">
    <property type="entry name" value="Znf_CCCH_sf"/>
</dbReference>
<evidence type="ECO:0000256" key="2">
    <source>
        <dbReference type="ARBA" id="ARBA00022771"/>
    </source>
</evidence>
<feature type="compositionally biased region" description="Polar residues" evidence="5">
    <location>
        <begin position="746"/>
        <end position="777"/>
    </location>
</feature>
<feature type="zinc finger region" description="C3H1-type" evidence="4">
    <location>
        <begin position="512"/>
        <end position="535"/>
    </location>
</feature>
<dbReference type="Proteomes" id="UP001140560">
    <property type="component" value="Unassembled WGS sequence"/>
</dbReference>
<dbReference type="AlphaFoldDB" id="A0A9W9CR92"/>
<protein>
    <recommendedName>
        <fullName evidence="6">C3H1-type domain-containing protein</fullName>
    </recommendedName>
</protein>
<dbReference type="PROSITE" id="PS50103">
    <property type="entry name" value="ZF_C3H1"/>
    <property type="match status" value="3"/>
</dbReference>
<feature type="zinc finger region" description="C3H1-type" evidence="4">
    <location>
        <begin position="480"/>
        <end position="509"/>
    </location>
</feature>
<evidence type="ECO:0000259" key="6">
    <source>
        <dbReference type="PROSITE" id="PS50103"/>
    </source>
</evidence>
<sequence>MLPRADEAAHSEAMRRKEDEERHANIVAGKYELVQIPPGLLAEMQNTLEEEVIESTCRVDVGVDDGVSMSDEMENKTNFDDEPSMVLSAIRQDTPEDKEDIPVFNPKDSGYQSLLFQTTQPVVSVVSPVSFTEGDAEQSTVLVNKTTTSYPTGRYSTEEKGKGKAIISDVMEYGNEGNWIPSRVVGASGRLNHIGSFLEEEWAEEEWDGTRGGFKPDLEISIGDSSHRPKEEAFLVDEITTLHDEDSNTEQIHQKTDDTIEQHVSVIQDTSQFHDSAPLSEGSGVVDLATEVSPPTILQGKIEENKANLDLIITENHAWDHSKTMVDESSANKEIITYSLIAPTNDHEEDTQHDTTTSSPDLSTISDTTSEASVEVFIDPRIYSQGATYVDYKREFNAKYKGSITNPCPAVNKDLGCPEEEDGICPYHHRNKGILCKSFREGKTCSRGDKCAFLHKMPPPEKDPRLRDLKLILDEVLKTPSKYKVCSYVNGVQGCWQGQKMCRFNHSLEGVLCPDDGGKGVCPRQSNCPLRHRVPCQVYAVKKECECASDEQYIHPPEKWQPKPKPKPLPPQAVPQQTSSNQRTHALPQQDPHHKQHPIITQSTLGAGAGSKLLHSTATQNDISAPAESGSKRQRKDRQLSGFEAPKAPRTMLASINTALQRAPASQGNRQMQSVTHTAHVPTGPRVIQQQPLQHQGFQQQPSQNILRPQSLGRIMQAQNTTQAQQDSSSSGQGDLFSFAGAAARPQTTSQQRHPQPRANQPSQDIQRQYSSEPRGNNQRKRKFTDDANAQVAMEDEDRNPFGPKRMKQIKVDAGPSHPNHGSSRGRTENNSSDNSHNGRRTRGRGRGRGRRG</sequence>
<feature type="domain" description="C3H1-type" evidence="6">
    <location>
        <begin position="430"/>
        <end position="458"/>
    </location>
</feature>
<keyword evidence="2 4" id="KW-0863">Zinc-finger</keyword>
<evidence type="ECO:0000256" key="1">
    <source>
        <dbReference type="ARBA" id="ARBA00022723"/>
    </source>
</evidence>
<keyword evidence="3 4" id="KW-0862">Zinc</keyword>
<keyword evidence="1 4" id="KW-0479">Metal-binding</keyword>
<feature type="region of interest" description="Disordered" evidence="5">
    <location>
        <begin position="621"/>
        <end position="650"/>
    </location>
</feature>
<proteinExistence type="predicted"/>
<name>A0A9W9CR92_9PLEO</name>
<accession>A0A9W9CR92</accession>
<evidence type="ECO:0000256" key="5">
    <source>
        <dbReference type="SAM" id="MobiDB-lite"/>
    </source>
</evidence>
<feature type="compositionally biased region" description="Basic residues" evidence="5">
    <location>
        <begin position="838"/>
        <end position="853"/>
    </location>
</feature>
<organism evidence="7 8">
    <name type="scientific">Neocucurbitaria cava</name>
    <dbReference type="NCBI Taxonomy" id="798079"/>
    <lineage>
        <taxon>Eukaryota</taxon>
        <taxon>Fungi</taxon>
        <taxon>Dikarya</taxon>
        <taxon>Ascomycota</taxon>
        <taxon>Pezizomycotina</taxon>
        <taxon>Dothideomycetes</taxon>
        <taxon>Pleosporomycetidae</taxon>
        <taxon>Pleosporales</taxon>
        <taxon>Pleosporineae</taxon>
        <taxon>Cucurbitariaceae</taxon>
        <taxon>Neocucurbitaria</taxon>
    </lineage>
</organism>
<dbReference type="SMART" id="SM00356">
    <property type="entry name" value="ZnF_C3H1"/>
    <property type="match status" value="2"/>
</dbReference>
<feature type="zinc finger region" description="C3H1-type" evidence="4">
    <location>
        <begin position="430"/>
        <end position="458"/>
    </location>
</feature>
<dbReference type="SUPFAM" id="SSF90229">
    <property type="entry name" value="CCCH zinc finger"/>
    <property type="match status" value="1"/>
</dbReference>